<comment type="caution">
    <text evidence="7">The sequence shown here is derived from an EMBL/GenBank/DDBJ whole genome shotgun (WGS) entry which is preliminary data.</text>
</comment>
<evidence type="ECO:0000256" key="1">
    <source>
        <dbReference type="ARBA" id="ARBA00005854"/>
    </source>
</evidence>
<dbReference type="GO" id="GO:0005829">
    <property type="term" value="C:cytosol"/>
    <property type="evidence" value="ECO:0007669"/>
    <property type="project" value="TreeGrafter"/>
</dbReference>
<dbReference type="FunFam" id="3.40.50.720:FF:000203">
    <property type="entry name" value="D-3-phosphoglycerate dehydrogenase (SerA)"/>
    <property type="match status" value="1"/>
</dbReference>
<dbReference type="Gene3D" id="3.40.50.720">
    <property type="entry name" value="NAD(P)-binding Rossmann-like Domain"/>
    <property type="match status" value="2"/>
</dbReference>
<dbReference type="PANTHER" id="PTHR10996">
    <property type="entry name" value="2-HYDROXYACID DEHYDROGENASE-RELATED"/>
    <property type="match status" value="1"/>
</dbReference>
<accession>A0AAE2ZS12</accession>
<comment type="similarity">
    <text evidence="1 4">Belongs to the D-isomer specific 2-hydroxyacid dehydrogenase family.</text>
</comment>
<dbReference type="SUPFAM" id="SSF52283">
    <property type="entry name" value="Formate/glycerate dehydrogenase catalytic domain-like"/>
    <property type="match status" value="1"/>
</dbReference>
<feature type="domain" description="D-isomer specific 2-hydroxyacid dehydrogenase NAD-binding" evidence="6">
    <location>
        <begin position="106"/>
        <end position="281"/>
    </location>
</feature>
<dbReference type="EMBL" id="JAICBX010000004">
    <property type="protein sequence ID" value="MBW8639745.1"/>
    <property type="molecule type" value="Genomic_DNA"/>
</dbReference>
<dbReference type="InterPro" id="IPR029753">
    <property type="entry name" value="D-isomer_DH_CS"/>
</dbReference>
<keyword evidence="3" id="KW-0520">NAD</keyword>
<dbReference type="Proteomes" id="UP001196509">
    <property type="component" value="Unassembled WGS sequence"/>
</dbReference>
<protein>
    <submittedName>
        <fullName evidence="7">Dehydrogenase</fullName>
    </submittedName>
</protein>
<evidence type="ECO:0000313" key="8">
    <source>
        <dbReference type="Proteomes" id="UP001196509"/>
    </source>
</evidence>
<dbReference type="Pfam" id="PF00389">
    <property type="entry name" value="2-Hacid_dh"/>
    <property type="match status" value="1"/>
</dbReference>
<gene>
    <name evidence="7" type="ORF">K1W69_21305</name>
</gene>
<feature type="domain" description="D-isomer specific 2-hydroxyacid dehydrogenase catalytic" evidence="5">
    <location>
        <begin position="8"/>
        <end position="313"/>
    </location>
</feature>
<dbReference type="InterPro" id="IPR006140">
    <property type="entry name" value="D-isomer_DH_NAD-bd"/>
</dbReference>
<dbReference type="AlphaFoldDB" id="A0AAE2ZS12"/>
<dbReference type="PANTHER" id="PTHR10996:SF178">
    <property type="entry name" value="2-HYDROXYACID DEHYDROGENASE YGL185C-RELATED"/>
    <property type="match status" value="1"/>
</dbReference>
<reference evidence="7" key="1">
    <citation type="submission" date="2021-08" db="EMBL/GenBank/DDBJ databases">
        <title>Hoeflea bacterium WL0058 sp. nov., isolated from the sediment.</title>
        <authorList>
            <person name="Wang L."/>
            <person name="Zhang D."/>
        </authorList>
    </citation>
    <scope>NUCLEOTIDE SEQUENCE</scope>
    <source>
        <strain evidence="7">WL0058</strain>
    </source>
</reference>
<dbReference type="GO" id="GO:0051287">
    <property type="term" value="F:NAD binding"/>
    <property type="evidence" value="ECO:0007669"/>
    <property type="project" value="InterPro"/>
</dbReference>
<evidence type="ECO:0000256" key="2">
    <source>
        <dbReference type="ARBA" id="ARBA00023002"/>
    </source>
</evidence>
<name>A0AAE2ZS12_9HYPH</name>
<dbReference type="GO" id="GO:0016618">
    <property type="term" value="F:hydroxypyruvate reductase [NAD(P)H] activity"/>
    <property type="evidence" value="ECO:0007669"/>
    <property type="project" value="TreeGrafter"/>
</dbReference>
<dbReference type="RefSeq" id="WP_220230453.1">
    <property type="nucleotide sequence ID" value="NZ_JAICBX010000004.1"/>
</dbReference>
<evidence type="ECO:0000256" key="4">
    <source>
        <dbReference type="RuleBase" id="RU003719"/>
    </source>
</evidence>
<dbReference type="PROSITE" id="PS00671">
    <property type="entry name" value="D_2_HYDROXYACID_DH_3"/>
    <property type="match status" value="1"/>
</dbReference>
<dbReference type="InterPro" id="IPR050223">
    <property type="entry name" value="D-isomer_2-hydroxyacid_DH"/>
</dbReference>
<dbReference type="InterPro" id="IPR006139">
    <property type="entry name" value="D-isomer_2_OHA_DH_cat_dom"/>
</dbReference>
<dbReference type="Pfam" id="PF02826">
    <property type="entry name" value="2-Hacid_dh_C"/>
    <property type="match status" value="1"/>
</dbReference>
<sequence length="325" mass="34634">MPALSIFSTHPLHPQVTDSLSALGDYTVASAPTPEAILAESRCAELIVVRAPIPPEVIERESGLRALVRHGAGLDMIPVDIATRAGVLVANVPGANAVTVAEHAIWSALALLRRYPEVNRDLRDNGWSAGRAHADAGRELSGKTMGVLGMGNVGRQIARIAHNGFAMKVISHTRRPGSMPEEVQAVTFSELLETSDILVLCCPLTDETRGLIGARALQSMRQGAILINVARGPVVVEEALQNALESGRLGGAAIDVFDTQPLPRGHAFFDLPNVILTPHMAGITEESMLRMGEGVVTEARLIAEGELPVQLVNPDAVARYRARFA</sequence>
<keyword evidence="2 4" id="KW-0560">Oxidoreductase</keyword>
<dbReference type="GO" id="GO:0030267">
    <property type="term" value="F:glyoxylate reductase (NADPH) activity"/>
    <property type="evidence" value="ECO:0007669"/>
    <property type="project" value="TreeGrafter"/>
</dbReference>
<evidence type="ECO:0000256" key="3">
    <source>
        <dbReference type="ARBA" id="ARBA00023027"/>
    </source>
</evidence>
<evidence type="ECO:0000313" key="7">
    <source>
        <dbReference type="EMBL" id="MBW8639745.1"/>
    </source>
</evidence>
<keyword evidence="8" id="KW-1185">Reference proteome</keyword>
<proteinExistence type="inferred from homology"/>
<dbReference type="SUPFAM" id="SSF51735">
    <property type="entry name" value="NAD(P)-binding Rossmann-fold domains"/>
    <property type="match status" value="1"/>
</dbReference>
<organism evidence="7 8">
    <name type="scientific">Flavimaribacter sediminis</name>
    <dbReference type="NCBI Taxonomy" id="2865987"/>
    <lineage>
        <taxon>Bacteria</taxon>
        <taxon>Pseudomonadati</taxon>
        <taxon>Pseudomonadota</taxon>
        <taxon>Alphaproteobacteria</taxon>
        <taxon>Hyphomicrobiales</taxon>
        <taxon>Rhizobiaceae</taxon>
        <taxon>Flavimaribacter</taxon>
    </lineage>
</organism>
<dbReference type="PROSITE" id="PS00065">
    <property type="entry name" value="D_2_HYDROXYACID_DH_1"/>
    <property type="match status" value="1"/>
</dbReference>
<evidence type="ECO:0000259" key="6">
    <source>
        <dbReference type="Pfam" id="PF02826"/>
    </source>
</evidence>
<evidence type="ECO:0000259" key="5">
    <source>
        <dbReference type="Pfam" id="PF00389"/>
    </source>
</evidence>
<dbReference type="InterPro" id="IPR029752">
    <property type="entry name" value="D-isomer_DH_CS1"/>
</dbReference>
<dbReference type="InterPro" id="IPR036291">
    <property type="entry name" value="NAD(P)-bd_dom_sf"/>
</dbReference>